<dbReference type="EMBL" id="GGEC01057834">
    <property type="protein sequence ID" value="MBX38318.1"/>
    <property type="molecule type" value="Transcribed_RNA"/>
</dbReference>
<proteinExistence type="predicted"/>
<keyword evidence="2" id="KW-0732">Signal</keyword>
<sequence length="47" mass="5212">MSLIFTSFLFLDFSFPVKAKNEDAASDPETSVTYPNNVPTQPISTDK</sequence>
<protein>
    <submittedName>
        <fullName evidence="3">Uncharacterized protein</fullName>
    </submittedName>
</protein>
<evidence type="ECO:0000313" key="3">
    <source>
        <dbReference type="EMBL" id="MBX38318.1"/>
    </source>
</evidence>
<organism evidence="3">
    <name type="scientific">Rhizophora mucronata</name>
    <name type="common">Asiatic mangrove</name>
    <dbReference type="NCBI Taxonomy" id="61149"/>
    <lineage>
        <taxon>Eukaryota</taxon>
        <taxon>Viridiplantae</taxon>
        <taxon>Streptophyta</taxon>
        <taxon>Embryophyta</taxon>
        <taxon>Tracheophyta</taxon>
        <taxon>Spermatophyta</taxon>
        <taxon>Magnoliopsida</taxon>
        <taxon>eudicotyledons</taxon>
        <taxon>Gunneridae</taxon>
        <taxon>Pentapetalae</taxon>
        <taxon>rosids</taxon>
        <taxon>fabids</taxon>
        <taxon>Malpighiales</taxon>
        <taxon>Rhizophoraceae</taxon>
        <taxon>Rhizophora</taxon>
    </lineage>
</organism>
<evidence type="ECO:0000256" key="2">
    <source>
        <dbReference type="SAM" id="SignalP"/>
    </source>
</evidence>
<dbReference type="AlphaFoldDB" id="A0A2P2N763"/>
<feature type="signal peptide" evidence="2">
    <location>
        <begin position="1"/>
        <end position="19"/>
    </location>
</feature>
<feature type="compositionally biased region" description="Polar residues" evidence="1">
    <location>
        <begin position="28"/>
        <end position="47"/>
    </location>
</feature>
<accession>A0A2P2N763</accession>
<name>A0A2P2N763_RHIMU</name>
<feature type="chain" id="PRO_5015142894" evidence="2">
    <location>
        <begin position="20"/>
        <end position="47"/>
    </location>
</feature>
<evidence type="ECO:0000256" key="1">
    <source>
        <dbReference type="SAM" id="MobiDB-lite"/>
    </source>
</evidence>
<feature type="region of interest" description="Disordered" evidence="1">
    <location>
        <begin position="23"/>
        <end position="47"/>
    </location>
</feature>
<reference evidence="3" key="1">
    <citation type="submission" date="2018-02" db="EMBL/GenBank/DDBJ databases">
        <title>Rhizophora mucronata_Transcriptome.</title>
        <authorList>
            <person name="Meera S.P."/>
            <person name="Sreeshan A."/>
            <person name="Augustine A."/>
        </authorList>
    </citation>
    <scope>NUCLEOTIDE SEQUENCE</scope>
    <source>
        <tissue evidence="3">Leaf</tissue>
    </source>
</reference>